<accession>A0A182X8F4</accession>
<dbReference type="GO" id="GO:0008270">
    <property type="term" value="F:zinc ion binding"/>
    <property type="evidence" value="ECO:0007669"/>
    <property type="project" value="UniProtKB-KW"/>
</dbReference>
<dbReference type="Proteomes" id="UP000076407">
    <property type="component" value="Unassembled WGS sequence"/>
</dbReference>
<dbReference type="InterPro" id="IPR046341">
    <property type="entry name" value="SET_dom_sf"/>
</dbReference>
<protein>
    <recommendedName>
        <fullName evidence="6">MYND-type domain-containing protein</fullName>
    </recommendedName>
</protein>
<keyword evidence="2 4" id="KW-0863">Zinc-finger</keyword>
<dbReference type="VEuPathDB" id="VectorBase:AQUA006092"/>
<dbReference type="AlphaFoldDB" id="A0A182X8F4"/>
<dbReference type="Pfam" id="PF00856">
    <property type="entry name" value="SET"/>
    <property type="match status" value="1"/>
</dbReference>
<dbReference type="Gene3D" id="1.10.220.160">
    <property type="match status" value="1"/>
</dbReference>
<evidence type="ECO:0000256" key="3">
    <source>
        <dbReference type="ARBA" id="ARBA00022833"/>
    </source>
</evidence>
<dbReference type="EnsemblMetazoa" id="AQUA006092-RA">
    <property type="protein sequence ID" value="AQUA006092-PA"/>
    <property type="gene ID" value="AQUA006092"/>
</dbReference>
<keyword evidence="1" id="KW-0479">Metal-binding</keyword>
<reference evidence="7" key="1">
    <citation type="submission" date="2020-05" db="UniProtKB">
        <authorList>
            <consortium name="EnsemblMetazoa"/>
        </authorList>
    </citation>
    <scope>IDENTIFICATION</scope>
    <source>
        <strain evidence="7">SANGQUA</strain>
    </source>
</reference>
<dbReference type="InterPro" id="IPR001214">
    <property type="entry name" value="SET_dom"/>
</dbReference>
<proteinExistence type="predicted"/>
<dbReference type="InterPro" id="IPR011990">
    <property type="entry name" value="TPR-like_helical_dom_sf"/>
</dbReference>
<dbReference type="Pfam" id="PF01753">
    <property type="entry name" value="zf-MYND"/>
    <property type="match status" value="2"/>
</dbReference>
<dbReference type="PANTHER" id="PTHR47111">
    <property type="entry name" value="BCDNA.LD29892"/>
    <property type="match status" value="1"/>
</dbReference>
<feature type="domain" description="MYND-type" evidence="6">
    <location>
        <begin position="838"/>
        <end position="878"/>
    </location>
</feature>
<dbReference type="PROSITE" id="PS50865">
    <property type="entry name" value="ZF_MYND_2"/>
    <property type="match status" value="2"/>
</dbReference>
<dbReference type="GO" id="GO:0008276">
    <property type="term" value="F:protein methyltransferase activity"/>
    <property type="evidence" value="ECO:0007669"/>
    <property type="project" value="UniProtKB-ARBA"/>
</dbReference>
<dbReference type="GO" id="GO:0008757">
    <property type="term" value="F:S-adenosylmethionine-dependent methyltransferase activity"/>
    <property type="evidence" value="ECO:0007669"/>
    <property type="project" value="UniProtKB-ARBA"/>
</dbReference>
<evidence type="ECO:0000256" key="2">
    <source>
        <dbReference type="ARBA" id="ARBA00022771"/>
    </source>
</evidence>
<name>A0A182X8F4_ANOQN</name>
<feature type="domain" description="MYND-type" evidence="6">
    <location>
        <begin position="253"/>
        <end position="293"/>
    </location>
</feature>
<feature type="region of interest" description="Disordered" evidence="5">
    <location>
        <begin position="783"/>
        <end position="812"/>
    </location>
</feature>
<dbReference type="PROSITE" id="PS01360">
    <property type="entry name" value="ZF_MYND_1"/>
    <property type="match status" value="1"/>
</dbReference>
<organism evidence="7 8">
    <name type="scientific">Anopheles quadriannulatus</name>
    <name type="common">Mosquito</name>
    <dbReference type="NCBI Taxonomy" id="34691"/>
    <lineage>
        <taxon>Eukaryota</taxon>
        <taxon>Metazoa</taxon>
        <taxon>Ecdysozoa</taxon>
        <taxon>Arthropoda</taxon>
        <taxon>Hexapoda</taxon>
        <taxon>Insecta</taxon>
        <taxon>Pterygota</taxon>
        <taxon>Neoptera</taxon>
        <taxon>Endopterygota</taxon>
        <taxon>Diptera</taxon>
        <taxon>Nematocera</taxon>
        <taxon>Culicoidea</taxon>
        <taxon>Culicidae</taxon>
        <taxon>Anophelinae</taxon>
        <taxon>Anopheles</taxon>
    </lineage>
</organism>
<dbReference type="Gene3D" id="2.170.270.10">
    <property type="entry name" value="SET domain"/>
    <property type="match status" value="1"/>
</dbReference>
<evidence type="ECO:0000313" key="7">
    <source>
        <dbReference type="EnsemblMetazoa" id="AQUA006092-PA"/>
    </source>
</evidence>
<dbReference type="STRING" id="34691.A0A182X8F4"/>
<evidence type="ECO:0000256" key="5">
    <source>
        <dbReference type="SAM" id="MobiDB-lite"/>
    </source>
</evidence>
<evidence type="ECO:0000313" key="8">
    <source>
        <dbReference type="Proteomes" id="UP000076407"/>
    </source>
</evidence>
<evidence type="ECO:0000256" key="4">
    <source>
        <dbReference type="PROSITE-ProRule" id="PRU00134"/>
    </source>
</evidence>
<dbReference type="Gene3D" id="1.25.40.10">
    <property type="entry name" value="Tetratricopeptide repeat domain"/>
    <property type="match status" value="2"/>
</dbReference>
<evidence type="ECO:0000256" key="1">
    <source>
        <dbReference type="ARBA" id="ARBA00022723"/>
    </source>
</evidence>
<evidence type="ECO:0000259" key="6">
    <source>
        <dbReference type="PROSITE" id="PS50865"/>
    </source>
</evidence>
<dbReference type="SUPFAM" id="SSF144232">
    <property type="entry name" value="HIT/MYND zinc finger-like"/>
    <property type="match status" value="2"/>
</dbReference>
<sequence length="992" mass="113110">MANKYLLNEGVHMPTVTGLFQEMWESTIKGKLEEADKKKSDNNYSVVQLLLHEIGTYLQSNPYRERLFLHPDLKDEARAAVLRTKGNELFHKRERKYIAATVYYNESIAHSPKGSEVRAIGYGNRAAVCLQLGRYEDCLANVRLARESNYPAALMGKLTMREVAAQSMQASAEAARRFADDPMEPEDQHAQELKLSYPAHPTVPQRVADLQLCNNQQYGRHVVATRQLRVGDVVMVEKPYATVLSDHMKRVRCAFCHAEEPFLLIPCEECTIAMYCSQKCLRAAWQQYHRYECPILNDMRTIGTEYLALAVRTVAIALASFDHDLEALRAHLSHLDVSKVNAFEMDWRAASPKAVYETVYSLATNQRKRGRKDFALNVLVAMITHKLLLKRTPAAQVCGADPILRKTLLNLLLHHLQSTIVNHQFLHYMDYLAEQDVYEPDEYAIACFPLLSMLNHSCAPNVKRITMRDGRCALVVTRQIADGGQLFDHYDVHHWMIPRKQRQKILKQLYKFTCECEACVKDYDSLLGFVDKYATPVEFMLTGSINDRLVVHSEEEAFKWLPLLRDYMNSAGRHYPTSLSVVSMSHMIRCYQILHTYTSWISMCRAMDLKPAGKCNLLAPFEKLWQSKIKYLAEHALSICLASCTTSTDAQRVRERFVDQIIILVRSGGIRDQLNLAPDVKGHVAALAYRAQGTALYHPRVCNYIEALKYFNASIAHTELNSVDRGIAYANRSIVCMELHQYEDCVVNVRLARASNYPVRFLPKLAAREARAQHALQRVRTINARKQKNGHRSAERNWQQQEKKPPTAANGAEELSTKLGPHLHGLAVVEYEHLYARCNYCHSRRLFTFIPCEGCTVAMFCSVACLTEAYRKYHRYECGLVRDLWRIGGAGAVTAFRRVAAELASFPDVPSSAEYLELFVAMKGYCAVADGLEGATVQENDHRQLSYRIFLTDIIHQLMVERTVLGFCCIEDPRISRLLFELILYYLTSCAD</sequence>
<dbReference type="SUPFAM" id="SSF82199">
    <property type="entry name" value="SET domain"/>
    <property type="match status" value="1"/>
</dbReference>
<dbReference type="GO" id="GO:0008170">
    <property type="term" value="F:N-methyltransferase activity"/>
    <property type="evidence" value="ECO:0007669"/>
    <property type="project" value="UniProtKB-ARBA"/>
</dbReference>
<dbReference type="Gene3D" id="6.10.140.2220">
    <property type="match status" value="1"/>
</dbReference>
<keyword evidence="3" id="KW-0862">Zinc</keyword>
<dbReference type="PANTHER" id="PTHR47111:SF1">
    <property type="entry name" value="SET AND MYND DOMAIN-CONTAINING PROTEIN 4"/>
    <property type="match status" value="1"/>
</dbReference>
<dbReference type="InterPro" id="IPR002893">
    <property type="entry name" value="Znf_MYND"/>
</dbReference>
<keyword evidence="8" id="KW-1185">Reference proteome</keyword>
<dbReference type="SUPFAM" id="SSF48452">
    <property type="entry name" value="TPR-like"/>
    <property type="match status" value="1"/>
</dbReference>